<evidence type="ECO:0000313" key="1">
    <source>
        <dbReference type="EMBL" id="MBX57293.1"/>
    </source>
</evidence>
<protein>
    <submittedName>
        <fullName evidence="1">Uncharacterized protein</fullName>
    </submittedName>
</protein>
<dbReference type="AlphaFoldDB" id="A0A2P2PRI1"/>
<proteinExistence type="predicted"/>
<name>A0A2P2PRI1_RHIMU</name>
<sequence>MFHLSFISSKFDLVGMPFGFSCFGGDLF</sequence>
<accession>A0A2P2PRI1</accession>
<reference evidence="1" key="1">
    <citation type="submission" date="2018-02" db="EMBL/GenBank/DDBJ databases">
        <title>Rhizophora mucronata_Transcriptome.</title>
        <authorList>
            <person name="Meera S.P."/>
            <person name="Sreeshan A."/>
            <person name="Augustine A."/>
        </authorList>
    </citation>
    <scope>NUCLEOTIDE SEQUENCE</scope>
    <source>
        <tissue evidence="1">Leaf</tissue>
    </source>
</reference>
<organism evidence="1">
    <name type="scientific">Rhizophora mucronata</name>
    <name type="common">Asiatic mangrove</name>
    <dbReference type="NCBI Taxonomy" id="61149"/>
    <lineage>
        <taxon>Eukaryota</taxon>
        <taxon>Viridiplantae</taxon>
        <taxon>Streptophyta</taxon>
        <taxon>Embryophyta</taxon>
        <taxon>Tracheophyta</taxon>
        <taxon>Spermatophyta</taxon>
        <taxon>Magnoliopsida</taxon>
        <taxon>eudicotyledons</taxon>
        <taxon>Gunneridae</taxon>
        <taxon>Pentapetalae</taxon>
        <taxon>rosids</taxon>
        <taxon>fabids</taxon>
        <taxon>Malpighiales</taxon>
        <taxon>Rhizophoraceae</taxon>
        <taxon>Rhizophora</taxon>
    </lineage>
</organism>
<dbReference type="EMBL" id="GGEC01076809">
    <property type="protein sequence ID" value="MBX57293.1"/>
    <property type="molecule type" value="Transcribed_RNA"/>
</dbReference>